<dbReference type="PANTHER" id="PTHR35041">
    <property type="entry name" value="MEDIATOR OF RNA POLYMERASE II TRANSCRIPTION SUBUNIT 1"/>
    <property type="match status" value="1"/>
</dbReference>
<keyword evidence="1" id="KW-1133">Transmembrane helix</keyword>
<feature type="transmembrane region" description="Helical" evidence="1">
    <location>
        <begin position="38"/>
        <end position="56"/>
    </location>
</feature>
<proteinExistence type="predicted"/>
<keyword evidence="3" id="KW-1185">Reference proteome</keyword>
<accession>A0A428RZZ8</accession>
<keyword evidence="1" id="KW-0472">Membrane</keyword>
<organism evidence="2 3">
    <name type="scientific">Fusarium floridanum</name>
    <dbReference type="NCBI Taxonomy" id="1325733"/>
    <lineage>
        <taxon>Eukaryota</taxon>
        <taxon>Fungi</taxon>
        <taxon>Dikarya</taxon>
        <taxon>Ascomycota</taxon>
        <taxon>Pezizomycotina</taxon>
        <taxon>Sordariomycetes</taxon>
        <taxon>Hypocreomycetidae</taxon>
        <taxon>Hypocreales</taxon>
        <taxon>Nectriaceae</taxon>
        <taxon>Fusarium</taxon>
        <taxon>Fusarium solani species complex</taxon>
    </lineage>
</organism>
<gene>
    <name evidence="2" type="ORF">CEP51_004707</name>
</gene>
<evidence type="ECO:0000313" key="2">
    <source>
        <dbReference type="EMBL" id="RSL83142.1"/>
    </source>
</evidence>
<name>A0A428RZZ8_9HYPO</name>
<evidence type="ECO:0000256" key="1">
    <source>
        <dbReference type="SAM" id="Phobius"/>
    </source>
</evidence>
<sequence>MFLLLFIGAVSAIGHHFFYHDLNGKEGDAQSLMFRYGTIFAFCAKASFGTAVAMAFQQRAWLVVRRKTARLDTVDSIFTANTEITSLLDWRAIWRAKVSTCLALYCWLTPLVVIMTSETLSTVATGITDLTSCPSVRTLNFSNEETHNPRDRLKINHRYEMSLSMWYETAELGPEDDPTEDKFEYWAGPSEEYKMLFPSRVMSQGEPVTRKGAGLEICSENWNCSYTIDFVAPAYKCEELASGVGSKVKKLGDSEPPFNTSIIAPEGNFTYFGVTDQGEYGKQLPDSRDSGECSTAIWEVLRTFLRGERSPAWEWGLWRAKGRV</sequence>
<comment type="caution">
    <text evidence="2">The sequence shown here is derived from an EMBL/GenBank/DDBJ whole genome shotgun (WGS) entry which is preliminary data.</text>
</comment>
<dbReference type="EMBL" id="NKCL01000088">
    <property type="protein sequence ID" value="RSL83142.1"/>
    <property type="molecule type" value="Genomic_DNA"/>
</dbReference>
<keyword evidence="1" id="KW-0812">Transmembrane</keyword>
<protein>
    <submittedName>
        <fullName evidence="2">Uncharacterized protein</fullName>
    </submittedName>
</protein>
<reference evidence="2 3" key="1">
    <citation type="submission" date="2017-06" db="EMBL/GenBank/DDBJ databases">
        <title>Comparative genomic analysis of Ambrosia Fusariam Clade fungi.</title>
        <authorList>
            <person name="Stajich J.E."/>
            <person name="Carrillo J."/>
            <person name="Kijimoto T."/>
            <person name="Eskalen A."/>
            <person name="O'Donnell K."/>
            <person name="Kasson M."/>
        </authorList>
    </citation>
    <scope>NUCLEOTIDE SEQUENCE [LARGE SCALE GENOMIC DNA]</scope>
    <source>
        <strain evidence="2 3">NRRL62606</strain>
    </source>
</reference>
<dbReference type="AlphaFoldDB" id="A0A428RZZ8"/>
<dbReference type="Proteomes" id="UP000287972">
    <property type="component" value="Unassembled WGS sequence"/>
</dbReference>
<dbReference type="PANTHER" id="PTHR35041:SF3">
    <property type="entry name" value="FORMYLMETHIONINE DEFORMYLASE-LIKE PROTEIN"/>
    <property type="match status" value="1"/>
</dbReference>
<evidence type="ECO:0000313" key="3">
    <source>
        <dbReference type="Proteomes" id="UP000287972"/>
    </source>
</evidence>